<protein>
    <submittedName>
        <fullName evidence="2">RHS repeat-associated protein</fullName>
    </submittedName>
</protein>
<dbReference type="Gene3D" id="2.180.10.10">
    <property type="entry name" value="RHS repeat-associated core"/>
    <property type="match status" value="1"/>
</dbReference>
<dbReference type="RefSeq" id="WP_184621967.1">
    <property type="nucleotide sequence ID" value="NZ_JACHCC010000001.1"/>
</dbReference>
<dbReference type="NCBIfam" id="TIGR03696">
    <property type="entry name" value="Rhs_assc_core"/>
    <property type="match status" value="1"/>
</dbReference>
<proteinExistence type="predicted"/>
<evidence type="ECO:0000313" key="3">
    <source>
        <dbReference type="Proteomes" id="UP000521017"/>
    </source>
</evidence>
<organism evidence="2 3">
    <name type="scientific">Pedobacter cryoconitis</name>
    <dbReference type="NCBI Taxonomy" id="188932"/>
    <lineage>
        <taxon>Bacteria</taxon>
        <taxon>Pseudomonadati</taxon>
        <taxon>Bacteroidota</taxon>
        <taxon>Sphingobacteriia</taxon>
        <taxon>Sphingobacteriales</taxon>
        <taxon>Sphingobacteriaceae</taxon>
        <taxon>Pedobacter</taxon>
    </lineage>
</organism>
<reference evidence="2 3" key="1">
    <citation type="submission" date="2020-08" db="EMBL/GenBank/DDBJ databases">
        <title>Genomic Encyclopedia of Type Strains, Phase IV (KMG-V): Genome sequencing to study the core and pangenomes of soil and plant-associated prokaryotes.</title>
        <authorList>
            <person name="Whitman W."/>
        </authorList>
    </citation>
    <scope>NUCLEOTIDE SEQUENCE [LARGE SCALE GENOMIC DNA]</scope>
    <source>
        <strain evidence="2 3">M2T3</strain>
    </source>
</reference>
<gene>
    <name evidence="2" type="ORF">HDF25_000256</name>
</gene>
<comment type="caution">
    <text evidence="2">The sequence shown here is derived from an EMBL/GenBank/DDBJ whole genome shotgun (WGS) entry which is preliminary data.</text>
</comment>
<feature type="domain" description="DUF6443" evidence="1">
    <location>
        <begin position="100"/>
        <end position="229"/>
    </location>
</feature>
<dbReference type="PANTHER" id="PTHR32305:SF15">
    <property type="entry name" value="PROTEIN RHSA-RELATED"/>
    <property type="match status" value="1"/>
</dbReference>
<dbReference type="AlphaFoldDB" id="A0A7X0J1L0"/>
<name>A0A7X0J1L0_9SPHI</name>
<dbReference type="EMBL" id="JACHCC010000001">
    <property type="protein sequence ID" value="MBB6498132.1"/>
    <property type="molecule type" value="Genomic_DNA"/>
</dbReference>
<evidence type="ECO:0000313" key="2">
    <source>
        <dbReference type="EMBL" id="MBB6498132.1"/>
    </source>
</evidence>
<dbReference type="InterPro" id="IPR050708">
    <property type="entry name" value="T6SS_VgrG/RHS"/>
</dbReference>
<dbReference type="Pfam" id="PF20041">
    <property type="entry name" value="DUF6443"/>
    <property type="match status" value="1"/>
</dbReference>
<dbReference type="Proteomes" id="UP000521017">
    <property type="component" value="Unassembled WGS sequence"/>
</dbReference>
<evidence type="ECO:0000259" key="1">
    <source>
        <dbReference type="Pfam" id="PF20041"/>
    </source>
</evidence>
<accession>A0A7X0J1L0</accession>
<sequence length="1144" mass="128129">MRKYLYSVVLSFCVLFLGIHQSKGQVTRSLKLNKYSNETEITAIEDIELQPGFEIPEGKTVNIFTGINFDNWVALSSKPSSDQNYILSRVFRRAGIKTDTDASSNTYNTAEVNQTIQYFDGLGRPLQTVMVQASPKFYDVVQPVTYDAFGREDKKYQPYVIESNGGTYRTDALKDLKDFYANPGAGIAVTAYPYGQTVFEPSPLNRVVEQGAPGADWQPVSGSNIGHTQKMEYGTNDDEVKLWMVTTNGASGTTNYGAGKLYKTTFKGENWKATDLKAGTTDEYKDYDGRIILKRVWETDKRGLSTYYVYDDLGNLRYVLPPAVNENGQSTVSSFVESDDVFKQFIYGYHYDGRRRLVEKQLPGKKWEYMIYNVLDQIVLTQDANQRAINQWVFTKHDAFGRIVGSGQYTDASKRDAIQATVNIQTVLWETRKTNDTGYDNLSFPQTASLADYYLINYYDDYGFPGVGTTDQPSGNQVGAERVKSLLTGSKIRVLGTETMLLSIYYYDTEGRIVQSKVENHLGGKDIIDNTYNFAEELTASKRSHTTKGNVVTVASRYFYDHMGRKIATTESINGQTEVILNKLDYTETGQLLSKQLHSINNGSSYLQQTTYGYNERGWLTKSMGDQFNLQLKYNDGDVPQWNGNIANQIWGRSKGTLDNTFAYSYDSLNRLTKAVSPGLGESISYDVTGNIKTLDREGKGTNTYSGYTGNQLTKITGFTNSEYSYDDNGNLTYDKEKNINLTYNYLNLPQTITGSQNLSYTYDATGNKLKKTSGSETTDYIRGVQYTNGVIDVVATEEGQARNNQGNYSYEYNLSDHLGNVRMTFNKHPVENILAIQQSDDYYAFGLRKNSKLGSNKYLYNSKELQDELGQYDYGARFYDPVIARWNVVDALAENHYSVTPYNYVLNNPINTIDPLGLDTVPVNKVTPEVWHNFDTAGDNISLNEVGVTAKRGGARAQSAYNGVVGEVQSNYRKSTGGLFMGYPDNLQGVATTVFHERYIAHNEINPFSGQGRVVGLEDANWIIDFAVGGIYSLTKTGAAVAAEEGGLNLFKFGSPQAEASTGWKTGDRFLKMFDQGSPKLNWKQNSGFLRREMGAGNPIFDSYLKANGTLQETRGFLNAERSLLQSRGWSFNPNRGAWMPPN</sequence>
<dbReference type="InterPro" id="IPR022385">
    <property type="entry name" value="Rhs_assc_core"/>
</dbReference>
<dbReference type="PANTHER" id="PTHR32305">
    <property type="match status" value="1"/>
</dbReference>
<dbReference type="InterPro" id="IPR045619">
    <property type="entry name" value="DUF6443"/>
</dbReference>